<comment type="subcellular location">
    <subcellularLocation>
        <location evidence="1">Cytoplasm</location>
        <location evidence="1">Cytoskeleton</location>
    </subcellularLocation>
</comment>
<keyword evidence="3" id="KW-0963">Cytoplasm</keyword>
<sequence length="209" mass="23824">MSAEQPQSPTLASLPRIPQELADGVAVQVHQLKHVVTEEKNVLPTKDVHRTILESTRSAPARYLSQEKQHYEFKTGIQNFQRGQLKRTDTEEKQVLPSCEDVALERQHEEFKQGIESFHAEQLRTVKTEEKVVLPSKEDIVKEKVPHLAAHFDKGELHHVEPTVKSGLPTPEEYAREKVKSLAAKYDHKELKHIEPTVKTGVEVIDESH</sequence>
<reference evidence="6" key="1">
    <citation type="submission" date="2016-11" db="UniProtKB">
        <authorList>
            <consortium name="WormBaseParasite"/>
        </authorList>
    </citation>
    <scope>IDENTIFICATION</scope>
</reference>
<evidence type="ECO:0000256" key="4">
    <source>
        <dbReference type="ARBA" id="ARBA00023212"/>
    </source>
</evidence>
<dbReference type="Gene3D" id="1.20.5.520">
    <property type="entry name" value="Single helix bin"/>
    <property type="match status" value="4"/>
</dbReference>
<dbReference type="WBParaSite" id="L893_g20632.t2">
    <property type="protein sequence ID" value="L893_g20632.t2"/>
    <property type="gene ID" value="L893_g20632"/>
</dbReference>
<dbReference type="Proteomes" id="UP000095287">
    <property type="component" value="Unplaced"/>
</dbReference>
<proteinExistence type="inferred from homology"/>
<dbReference type="InterPro" id="IPR001152">
    <property type="entry name" value="Beta-thymosin"/>
</dbReference>
<dbReference type="GO" id="GO:0007015">
    <property type="term" value="P:actin filament organization"/>
    <property type="evidence" value="ECO:0007669"/>
    <property type="project" value="InterPro"/>
</dbReference>
<protein>
    <submittedName>
        <fullName evidence="6">Beta-casein</fullName>
    </submittedName>
</protein>
<name>A0A1I7YX26_9BILA</name>
<dbReference type="Pfam" id="PF01290">
    <property type="entry name" value="Thymosin"/>
    <property type="match status" value="2"/>
</dbReference>
<comment type="similarity">
    <text evidence="2">Belongs to the thymosin beta family.</text>
</comment>
<keyword evidence="4" id="KW-0206">Cytoskeleton</keyword>
<accession>A0A1I7YX26</accession>
<dbReference type="GO" id="GO:0003785">
    <property type="term" value="F:actin monomer binding"/>
    <property type="evidence" value="ECO:0007669"/>
    <property type="project" value="InterPro"/>
</dbReference>
<dbReference type="GO" id="GO:0005829">
    <property type="term" value="C:cytosol"/>
    <property type="evidence" value="ECO:0007669"/>
    <property type="project" value="TreeGrafter"/>
</dbReference>
<keyword evidence="5" id="KW-1185">Reference proteome</keyword>
<evidence type="ECO:0000313" key="6">
    <source>
        <dbReference type="WBParaSite" id="L893_g20632.t2"/>
    </source>
</evidence>
<dbReference type="SMART" id="SM00152">
    <property type="entry name" value="THY"/>
    <property type="match status" value="3"/>
</dbReference>
<dbReference type="PANTHER" id="PTHR20940">
    <property type="entry name" value="TETRA THYMOSIN"/>
    <property type="match status" value="1"/>
</dbReference>
<dbReference type="InterPro" id="IPR038386">
    <property type="entry name" value="Beta-thymosin_sf"/>
</dbReference>
<evidence type="ECO:0000256" key="2">
    <source>
        <dbReference type="ARBA" id="ARBA00009511"/>
    </source>
</evidence>
<organism evidence="5 6">
    <name type="scientific">Steinernema glaseri</name>
    <dbReference type="NCBI Taxonomy" id="37863"/>
    <lineage>
        <taxon>Eukaryota</taxon>
        <taxon>Metazoa</taxon>
        <taxon>Ecdysozoa</taxon>
        <taxon>Nematoda</taxon>
        <taxon>Chromadorea</taxon>
        <taxon>Rhabditida</taxon>
        <taxon>Tylenchina</taxon>
        <taxon>Panagrolaimomorpha</taxon>
        <taxon>Strongyloidoidea</taxon>
        <taxon>Steinernematidae</taxon>
        <taxon>Steinernema</taxon>
    </lineage>
</organism>
<dbReference type="GO" id="GO:0005856">
    <property type="term" value="C:cytoskeleton"/>
    <property type="evidence" value="ECO:0007669"/>
    <property type="project" value="UniProtKB-SubCell"/>
</dbReference>
<dbReference type="AlphaFoldDB" id="A0A1I7YX26"/>
<dbReference type="PANTHER" id="PTHR20940:SF1">
    <property type="entry name" value="CIBOULOT, ISOFORM A"/>
    <property type="match status" value="1"/>
</dbReference>
<evidence type="ECO:0000256" key="1">
    <source>
        <dbReference type="ARBA" id="ARBA00004245"/>
    </source>
</evidence>
<evidence type="ECO:0000256" key="3">
    <source>
        <dbReference type="ARBA" id="ARBA00022490"/>
    </source>
</evidence>
<evidence type="ECO:0000313" key="5">
    <source>
        <dbReference type="Proteomes" id="UP000095287"/>
    </source>
</evidence>